<evidence type="ECO:0000259" key="2">
    <source>
        <dbReference type="Pfam" id="PF02845"/>
    </source>
</evidence>
<dbReference type="EMBL" id="UZAN01043236">
    <property type="protein sequence ID" value="VDP77835.1"/>
    <property type="molecule type" value="Genomic_DNA"/>
</dbReference>
<dbReference type="AlphaFoldDB" id="A0A183AH24"/>
<reference evidence="5" key="1">
    <citation type="submission" date="2016-06" db="UniProtKB">
        <authorList>
            <consortium name="WormBaseParasite"/>
        </authorList>
    </citation>
    <scope>IDENTIFICATION</scope>
</reference>
<evidence type="ECO:0000256" key="1">
    <source>
        <dbReference type="SAM" id="MobiDB-lite"/>
    </source>
</evidence>
<dbReference type="Gene3D" id="1.10.8.10">
    <property type="entry name" value="DNA helicase RuvA subunit, C-terminal domain"/>
    <property type="match status" value="1"/>
</dbReference>
<evidence type="ECO:0000313" key="5">
    <source>
        <dbReference type="WBParaSite" id="ECPE_0000627201-mRNA-1"/>
    </source>
</evidence>
<accession>A0A183AH24</accession>
<feature type="domain" description="CUE" evidence="2">
    <location>
        <begin position="137"/>
        <end position="165"/>
    </location>
</feature>
<dbReference type="OrthoDB" id="3824970at2759"/>
<protein>
    <submittedName>
        <fullName evidence="5">CUE domain-containing protein</fullName>
    </submittedName>
</protein>
<evidence type="ECO:0000313" key="3">
    <source>
        <dbReference type="EMBL" id="VDP77835.1"/>
    </source>
</evidence>
<dbReference type="InterPro" id="IPR003892">
    <property type="entry name" value="CUE"/>
</dbReference>
<sequence>MDVRQKLFAKSQTTNTETAAAAAAAAMAVEEENQVRRHSFHFDGSRYFSWLPSLHVELSDVIREVFAAGADQFNQVVDDLTPRPPPTNLVAMQTDAITRAGDYTSEGSRATAFDPEHYELIRLPTRLRQPAREIARMFPQFPLGTIVADLLRTGVPEVTVENLISRPPPVRSLSPSPSLAQSTTVVRSRLSNTGTNVRSLFGGANVDQNSGGTSTAEATDSVPAVSFASSTHTNTEELDGSGPETILARRRRFMLDQARERFFSRNPPP</sequence>
<dbReference type="GO" id="GO:0043130">
    <property type="term" value="F:ubiquitin binding"/>
    <property type="evidence" value="ECO:0007669"/>
    <property type="project" value="InterPro"/>
</dbReference>
<dbReference type="Pfam" id="PF02845">
    <property type="entry name" value="CUE"/>
    <property type="match status" value="1"/>
</dbReference>
<reference evidence="3 4" key="2">
    <citation type="submission" date="2018-11" db="EMBL/GenBank/DDBJ databases">
        <authorList>
            <consortium name="Pathogen Informatics"/>
        </authorList>
    </citation>
    <scope>NUCLEOTIDE SEQUENCE [LARGE SCALE GENOMIC DNA]</scope>
    <source>
        <strain evidence="3 4">Egypt</strain>
    </source>
</reference>
<evidence type="ECO:0000313" key="4">
    <source>
        <dbReference type="Proteomes" id="UP000272942"/>
    </source>
</evidence>
<keyword evidence="4" id="KW-1185">Reference proteome</keyword>
<name>A0A183AH24_9TREM</name>
<feature type="region of interest" description="Disordered" evidence="1">
    <location>
        <begin position="201"/>
        <end position="221"/>
    </location>
</feature>
<organism evidence="5">
    <name type="scientific">Echinostoma caproni</name>
    <dbReference type="NCBI Taxonomy" id="27848"/>
    <lineage>
        <taxon>Eukaryota</taxon>
        <taxon>Metazoa</taxon>
        <taxon>Spiralia</taxon>
        <taxon>Lophotrochozoa</taxon>
        <taxon>Platyhelminthes</taxon>
        <taxon>Trematoda</taxon>
        <taxon>Digenea</taxon>
        <taxon>Plagiorchiida</taxon>
        <taxon>Echinostomata</taxon>
        <taxon>Echinostomatoidea</taxon>
        <taxon>Echinostomatidae</taxon>
        <taxon>Echinostoma</taxon>
    </lineage>
</organism>
<dbReference type="Proteomes" id="UP000272942">
    <property type="component" value="Unassembled WGS sequence"/>
</dbReference>
<feature type="compositionally biased region" description="Polar residues" evidence="1">
    <location>
        <begin position="206"/>
        <end position="218"/>
    </location>
</feature>
<proteinExistence type="predicted"/>
<gene>
    <name evidence="3" type="ORF">ECPE_LOCUS6259</name>
</gene>
<dbReference type="WBParaSite" id="ECPE_0000627201-mRNA-1">
    <property type="protein sequence ID" value="ECPE_0000627201-mRNA-1"/>
    <property type="gene ID" value="ECPE_0000627201"/>
</dbReference>